<dbReference type="Gene3D" id="3.10.430.100">
    <property type="entry name" value="Ribosomal protein L9, C-terminal domain"/>
    <property type="match status" value="1"/>
</dbReference>
<comment type="similarity">
    <text evidence="1">Belongs to the bacterial ribosomal protein bL9 family.</text>
</comment>
<keyword evidence="2" id="KW-0689">Ribosomal protein</keyword>
<dbReference type="RefSeq" id="XP_048128621.1">
    <property type="nucleotide sequence ID" value="XM_048272664.1"/>
</dbReference>
<evidence type="ECO:0000313" key="7">
    <source>
        <dbReference type="Proteomes" id="UP000827889"/>
    </source>
</evidence>
<dbReference type="PANTHER" id="PTHR21368">
    <property type="entry name" value="50S RIBOSOMAL PROTEIN L9"/>
    <property type="match status" value="1"/>
</dbReference>
<evidence type="ECO:0000313" key="8">
    <source>
        <dbReference type="RefSeq" id="XP_048128621.1"/>
    </source>
</evidence>
<dbReference type="Gene3D" id="3.40.5.10">
    <property type="entry name" value="Ribosomal protein L9, N-terminal domain"/>
    <property type="match status" value="1"/>
</dbReference>
<reference evidence="7" key="1">
    <citation type="submission" date="2025-05" db="UniProtKB">
        <authorList>
            <consortium name="RefSeq"/>
        </authorList>
    </citation>
    <scope>NUCLEOTIDE SEQUENCE [LARGE SCALE GENOMIC DNA]</scope>
</reference>
<organism evidence="7 8">
    <name type="scientific">Rhodamnia argentea</name>
    <dbReference type="NCBI Taxonomy" id="178133"/>
    <lineage>
        <taxon>Eukaryota</taxon>
        <taxon>Viridiplantae</taxon>
        <taxon>Streptophyta</taxon>
        <taxon>Embryophyta</taxon>
        <taxon>Tracheophyta</taxon>
        <taxon>Spermatophyta</taxon>
        <taxon>Magnoliopsida</taxon>
        <taxon>eudicotyledons</taxon>
        <taxon>Gunneridae</taxon>
        <taxon>Pentapetalae</taxon>
        <taxon>rosids</taxon>
        <taxon>malvids</taxon>
        <taxon>Myrtales</taxon>
        <taxon>Myrtaceae</taxon>
        <taxon>Myrtoideae</taxon>
        <taxon>Myrteae</taxon>
        <taxon>Australasian group</taxon>
        <taxon>Rhodamnia</taxon>
    </lineage>
</organism>
<dbReference type="SUPFAM" id="SSF55653">
    <property type="entry name" value="Ribosomal protein L9 C-domain"/>
    <property type="match status" value="1"/>
</dbReference>
<evidence type="ECO:0000256" key="1">
    <source>
        <dbReference type="ARBA" id="ARBA00010605"/>
    </source>
</evidence>
<dbReference type="InterPro" id="IPR020070">
    <property type="entry name" value="Ribosomal_bL9_N"/>
</dbReference>
<evidence type="ECO:0000256" key="2">
    <source>
        <dbReference type="ARBA" id="ARBA00022980"/>
    </source>
</evidence>
<sequence>MKFKDKKGIDEAKELPWLEIRPQWGGAPLRQARCPASRAGTRDLIPVPASPHAHRLLRKVVLGRQHKMSSIQCGRNAIRQIVQGASVQRSDGAVHPLFHACQGVRYRKLEVILTTNIEKLGKAGETVKVAPGYFRNHLMPKLLAVPNIEKYAYLISEQRKIYQPQEVEEVKVVTETVKNKMKEYEAAAKRLDNARLVLRRFINVEKLRTRATKDEPIELRSPVIKEELVSEVARQLCVEIDPENIHLPNPLTNVGEYEVPLRLPKSIPLPEGRIQWTLNVKVRCK</sequence>
<dbReference type="InterPro" id="IPR036791">
    <property type="entry name" value="Ribosomal_bL9_C_sf"/>
</dbReference>
<protein>
    <recommendedName>
        <fullName evidence="5">Large ribosomal subunit protein bL9c</fullName>
    </recommendedName>
    <alternativeName>
        <fullName evidence="4">CL9</fullName>
    </alternativeName>
</protein>
<dbReference type="InterPro" id="IPR036935">
    <property type="entry name" value="Ribosomal_bL9_N_sf"/>
</dbReference>
<dbReference type="Proteomes" id="UP000827889">
    <property type="component" value="Chromosome 1"/>
</dbReference>
<keyword evidence="3" id="KW-0687">Ribonucleoprotein</keyword>
<evidence type="ECO:0000256" key="3">
    <source>
        <dbReference type="ARBA" id="ARBA00023274"/>
    </source>
</evidence>
<dbReference type="SUPFAM" id="SSF55658">
    <property type="entry name" value="L9 N-domain-like"/>
    <property type="match status" value="1"/>
</dbReference>
<evidence type="ECO:0000256" key="5">
    <source>
        <dbReference type="ARBA" id="ARBA00035193"/>
    </source>
</evidence>
<name>A0ABM3GW77_9MYRT</name>
<evidence type="ECO:0000259" key="6">
    <source>
        <dbReference type="Pfam" id="PF01281"/>
    </source>
</evidence>
<gene>
    <name evidence="8" type="primary">LOC115731046</name>
</gene>
<proteinExistence type="inferred from homology"/>
<dbReference type="InterPro" id="IPR009027">
    <property type="entry name" value="Ribosomal_bL9/RNase_H1_N"/>
</dbReference>
<keyword evidence="7" id="KW-1185">Reference proteome</keyword>
<dbReference type="InterPro" id="IPR000244">
    <property type="entry name" value="Ribosomal_bL9"/>
</dbReference>
<reference evidence="8" key="2">
    <citation type="submission" date="2025-08" db="UniProtKB">
        <authorList>
            <consortium name="RefSeq"/>
        </authorList>
    </citation>
    <scope>IDENTIFICATION</scope>
    <source>
        <tissue evidence="8">Leaf</tissue>
    </source>
</reference>
<dbReference type="GeneID" id="115731046"/>
<feature type="domain" description="Ribosomal protein L9" evidence="6">
    <location>
        <begin position="110"/>
        <end position="146"/>
    </location>
</feature>
<dbReference type="Pfam" id="PF01281">
    <property type="entry name" value="Ribosomal_L9_N"/>
    <property type="match status" value="1"/>
</dbReference>
<evidence type="ECO:0000256" key="4">
    <source>
        <dbReference type="ARBA" id="ARBA00031047"/>
    </source>
</evidence>
<accession>A0ABM3GW77</accession>